<protein>
    <submittedName>
        <fullName evidence="2">Uncharacterized protein</fullName>
    </submittedName>
</protein>
<keyword evidence="1" id="KW-1185">Reference proteome</keyword>
<sequence length="68" mass="8126">MEEQDEKKRELRKLGLKKYMEDIEKYPILNGVDCYFVSSCCFYENCDATEKRAFGLDEDELKKKIKGY</sequence>
<proteinExistence type="predicted"/>
<dbReference type="AlphaFoldDB" id="A0A914WBX1"/>
<name>A0A914WBX1_9BILA</name>
<dbReference type="WBParaSite" id="PSAMB.scaffold3498size18038.g22148.t1">
    <property type="protein sequence ID" value="PSAMB.scaffold3498size18038.g22148.t1"/>
    <property type="gene ID" value="PSAMB.scaffold3498size18038.g22148"/>
</dbReference>
<organism evidence="1 2">
    <name type="scientific">Plectus sambesii</name>
    <dbReference type="NCBI Taxonomy" id="2011161"/>
    <lineage>
        <taxon>Eukaryota</taxon>
        <taxon>Metazoa</taxon>
        <taxon>Ecdysozoa</taxon>
        <taxon>Nematoda</taxon>
        <taxon>Chromadorea</taxon>
        <taxon>Plectida</taxon>
        <taxon>Plectina</taxon>
        <taxon>Plectoidea</taxon>
        <taxon>Plectidae</taxon>
        <taxon>Plectus</taxon>
    </lineage>
</organism>
<reference evidence="2" key="1">
    <citation type="submission" date="2022-11" db="UniProtKB">
        <authorList>
            <consortium name="WormBaseParasite"/>
        </authorList>
    </citation>
    <scope>IDENTIFICATION</scope>
</reference>
<dbReference type="Proteomes" id="UP000887566">
    <property type="component" value="Unplaced"/>
</dbReference>
<accession>A0A914WBX1</accession>
<evidence type="ECO:0000313" key="2">
    <source>
        <dbReference type="WBParaSite" id="PSAMB.scaffold3498size18038.g22148.t1"/>
    </source>
</evidence>
<evidence type="ECO:0000313" key="1">
    <source>
        <dbReference type="Proteomes" id="UP000887566"/>
    </source>
</evidence>